<reference evidence="1 2" key="1">
    <citation type="journal article" date="2021" name="BMC Genomics">
        <title>Datura genome reveals duplications of psychoactive alkaloid biosynthetic genes and high mutation rate following tissue culture.</title>
        <authorList>
            <person name="Rajewski A."/>
            <person name="Carter-House D."/>
            <person name="Stajich J."/>
            <person name="Litt A."/>
        </authorList>
    </citation>
    <scope>NUCLEOTIDE SEQUENCE [LARGE SCALE GENOMIC DNA]</scope>
    <source>
        <strain evidence="1">AR-01</strain>
    </source>
</reference>
<accession>A0ABS8VRY1</accession>
<comment type="caution">
    <text evidence="1">The sequence shown here is derived from an EMBL/GenBank/DDBJ whole genome shotgun (WGS) entry which is preliminary data.</text>
</comment>
<name>A0ABS8VRY1_DATST</name>
<feature type="non-terminal residue" evidence="1">
    <location>
        <position position="1"/>
    </location>
</feature>
<organism evidence="1 2">
    <name type="scientific">Datura stramonium</name>
    <name type="common">Jimsonweed</name>
    <name type="synonym">Common thornapple</name>
    <dbReference type="NCBI Taxonomy" id="4076"/>
    <lineage>
        <taxon>Eukaryota</taxon>
        <taxon>Viridiplantae</taxon>
        <taxon>Streptophyta</taxon>
        <taxon>Embryophyta</taxon>
        <taxon>Tracheophyta</taxon>
        <taxon>Spermatophyta</taxon>
        <taxon>Magnoliopsida</taxon>
        <taxon>eudicotyledons</taxon>
        <taxon>Gunneridae</taxon>
        <taxon>Pentapetalae</taxon>
        <taxon>asterids</taxon>
        <taxon>lamiids</taxon>
        <taxon>Solanales</taxon>
        <taxon>Solanaceae</taxon>
        <taxon>Solanoideae</taxon>
        <taxon>Datureae</taxon>
        <taxon>Datura</taxon>
    </lineage>
</organism>
<protein>
    <submittedName>
        <fullName evidence="1">Uncharacterized protein</fullName>
    </submittedName>
</protein>
<dbReference type="Proteomes" id="UP000823775">
    <property type="component" value="Unassembled WGS sequence"/>
</dbReference>
<evidence type="ECO:0000313" key="1">
    <source>
        <dbReference type="EMBL" id="MCE0482168.1"/>
    </source>
</evidence>
<proteinExistence type="predicted"/>
<gene>
    <name evidence="1" type="ORF">HAX54_040623</name>
</gene>
<evidence type="ECO:0000313" key="2">
    <source>
        <dbReference type="Proteomes" id="UP000823775"/>
    </source>
</evidence>
<sequence>QSLCRCSRPAMAVRSPPRRIQQSFPDPVRRVCDCGNNLAAVNIHALQRCLVTSSF</sequence>
<dbReference type="EMBL" id="JACEIK010005765">
    <property type="protein sequence ID" value="MCE0482168.1"/>
    <property type="molecule type" value="Genomic_DNA"/>
</dbReference>
<keyword evidence="2" id="KW-1185">Reference proteome</keyword>